<evidence type="ECO:0000313" key="2">
    <source>
        <dbReference type="Proteomes" id="UP001157017"/>
    </source>
</evidence>
<reference evidence="2" key="1">
    <citation type="journal article" date="2019" name="Int. J. Syst. Evol. Microbiol.">
        <title>The Global Catalogue of Microorganisms (GCM) 10K type strain sequencing project: providing services to taxonomists for standard genome sequencing and annotation.</title>
        <authorList>
            <consortium name="The Broad Institute Genomics Platform"/>
            <consortium name="The Broad Institute Genome Sequencing Center for Infectious Disease"/>
            <person name="Wu L."/>
            <person name="Ma J."/>
        </authorList>
    </citation>
    <scope>NUCLEOTIDE SEQUENCE [LARGE SCALE GENOMIC DNA]</scope>
    <source>
        <strain evidence="2">NBRC 108730</strain>
    </source>
</reference>
<evidence type="ECO:0000313" key="1">
    <source>
        <dbReference type="EMBL" id="GMA88505.1"/>
    </source>
</evidence>
<proteinExistence type="predicted"/>
<accession>A0ABQ6JMN1</accession>
<dbReference type="SUPFAM" id="SSF55811">
    <property type="entry name" value="Nudix"/>
    <property type="match status" value="1"/>
</dbReference>
<sequence>MTPPSRRPPCARPRRSAACRACRLLDGAPVDLHHHGLGEAFGRCREHLDVAFAAVAPATGSPQVSDESLDVRWWPVDALPSGVVPDLAERLPRVVAATRLLPGRARAARP</sequence>
<dbReference type="InterPro" id="IPR015797">
    <property type="entry name" value="NUDIX_hydrolase-like_dom_sf"/>
</dbReference>
<dbReference type="EMBL" id="BSUZ01000001">
    <property type="protein sequence ID" value="GMA88505.1"/>
    <property type="molecule type" value="Genomic_DNA"/>
</dbReference>
<gene>
    <name evidence="1" type="ORF">GCM10025868_37550</name>
</gene>
<name>A0ABQ6JMN1_9ACTN</name>
<dbReference type="Proteomes" id="UP001157017">
    <property type="component" value="Unassembled WGS sequence"/>
</dbReference>
<organism evidence="1 2">
    <name type="scientific">Angustibacter aerolatus</name>
    <dbReference type="NCBI Taxonomy" id="1162965"/>
    <lineage>
        <taxon>Bacteria</taxon>
        <taxon>Bacillati</taxon>
        <taxon>Actinomycetota</taxon>
        <taxon>Actinomycetes</taxon>
        <taxon>Kineosporiales</taxon>
        <taxon>Kineosporiaceae</taxon>
    </lineage>
</organism>
<comment type="caution">
    <text evidence="1">The sequence shown here is derived from an EMBL/GenBank/DDBJ whole genome shotgun (WGS) entry which is preliminary data.</text>
</comment>
<evidence type="ECO:0008006" key="3">
    <source>
        <dbReference type="Google" id="ProtNLM"/>
    </source>
</evidence>
<protein>
    <recommendedName>
        <fullName evidence="3">Nudix hydrolase domain-containing protein</fullName>
    </recommendedName>
</protein>
<keyword evidence="2" id="KW-1185">Reference proteome</keyword>